<gene>
    <name evidence="1" type="ORF">MJ956_07300</name>
</gene>
<dbReference type="AlphaFoldDB" id="A0A9X2H732"/>
<organism evidence="1 2">
    <name type="scientific">Aurantimonas marianensis</name>
    <dbReference type="NCBI Taxonomy" id="2920428"/>
    <lineage>
        <taxon>Bacteria</taxon>
        <taxon>Pseudomonadati</taxon>
        <taxon>Pseudomonadota</taxon>
        <taxon>Alphaproteobacteria</taxon>
        <taxon>Hyphomicrobiales</taxon>
        <taxon>Aurantimonadaceae</taxon>
        <taxon>Aurantimonas</taxon>
    </lineage>
</organism>
<dbReference type="RefSeq" id="WP_253963824.1">
    <property type="nucleotide sequence ID" value="NZ_JALHBS010000038.1"/>
</dbReference>
<name>A0A9X2H732_9HYPH</name>
<reference evidence="1" key="1">
    <citation type="submission" date="2022-03" db="EMBL/GenBank/DDBJ databases">
        <title>Aurantimonas Liuensis sp. Nov., isolated from the hadal seawater of the Mariana Trench.</title>
        <authorList>
            <person name="Liu R."/>
        </authorList>
    </citation>
    <scope>NUCLEOTIDE SEQUENCE</scope>
    <source>
        <strain evidence="1">LRZ36</strain>
    </source>
</reference>
<accession>A0A9X2H732</accession>
<evidence type="ECO:0000313" key="1">
    <source>
        <dbReference type="EMBL" id="MCP3054958.1"/>
    </source>
</evidence>
<proteinExistence type="predicted"/>
<dbReference type="EMBL" id="JALHBS010000038">
    <property type="protein sequence ID" value="MCP3054958.1"/>
    <property type="molecule type" value="Genomic_DNA"/>
</dbReference>
<dbReference type="Proteomes" id="UP001155220">
    <property type="component" value="Unassembled WGS sequence"/>
</dbReference>
<evidence type="ECO:0000313" key="2">
    <source>
        <dbReference type="Proteomes" id="UP001155220"/>
    </source>
</evidence>
<protein>
    <submittedName>
        <fullName evidence="1">Uncharacterized protein</fullName>
    </submittedName>
</protein>
<comment type="caution">
    <text evidence="1">The sequence shown here is derived from an EMBL/GenBank/DDBJ whole genome shotgun (WGS) entry which is preliminary data.</text>
</comment>
<keyword evidence="2" id="KW-1185">Reference proteome</keyword>
<sequence>MSAATRLNDALDRALRHVAEVMEEPYALEVRLSVEDDAAFWAVAEPDGDGLHLTISTGVVSGLHDLWSAAFQDDGLLVNDGKRITDDIAFMTEVSLVFLLLHEMAHSDLDHFRFTGGGISEAGTSRTRGLLSRAAQEAGPIDEFGYKNRSAAERCLELQADHEAIEFLLEGYSDEEWDVLRVRTAAVMAVMVLIEREDEASGSDNSTHPKAATRIFQLLGHLASLWSVPAQIKAQELGLSEVRAEDLPPDAEIEAYQRTVIIPAFTDAAVLARAATADSVAHDLGDPADFFADIGTVQAGAAESEAELRTAGAKELVTLMPLNAAIMAMMGERGLSP</sequence>